<feature type="compositionally biased region" description="Polar residues" evidence="1">
    <location>
        <begin position="145"/>
        <end position="165"/>
    </location>
</feature>
<feature type="region of interest" description="Disordered" evidence="1">
    <location>
        <begin position="261"/>
        <end position="285"/>
    </location>
</feature>
<sequence>MPSAVSHLGPTPSTQNPHLAPQCQPPSAWGFRWHPVLGRGDDVADLCSRLGALCIAAARSMAPSGMQGSRASLCPMTGCRQRQSTMSGTTGANTTNQPVSGAPSAPLSSYIPRHQTKQRTRSDGDTSSKAARWDGGVLDSPPSSPTSLVSNTQRSVATKTTSSPAQRRIRCKRAATCNTPSSATSQPTADAPVLAIAAQVRGTMSHAGPNSQHQGPRTGTTMPAPISMGLSAVPTVLGSGDNVADLCSKFGAHCIIAATSKAPSGPQGSRASLGPNTGAANARAPCWGLREPAQRTSLCREP</sequence>
<dbReference type="AlphaFoldDB" id="M3YEC6"/>
<feature type="region of interest" description="Disordered" evidence="1">
    <location>
        <begin position="78"/>
        <end position="168"/>
    </location>
</feature>
<dbReference type="GeneTree" id="ENSGT00690000103951"/>
<dbReference type="InParanoid" id="M3YEC6"/>
<dbReference type="HOGENOM" id="CLU_921216_0_0_1"/>
<feature type="compositionally biased region" description="Polar residues" evidence="1">
    <location>
        <begin position="80"/>
        <end position="99"/>
    </location>
</feature>
<organism evidence="2">
    <name type="scientific">Mustela putorius furo</name>
    <name type="common">European domestic ferret</name>
    <name type="synonym">Mustela furo</name>
    <dbReference type="NCBI Taxonomy" id="9669"/>
    <lineage>
        <taxon>Eukaryota</taxon>
        <taxon>Metazoa</taxon>
        <taxon>Chordata</taxon>
        <taxon>Craniata</taxon>
        <taxon>Vertebrata</taxon>
        <taxon>Euteleostomi</taxon>
        <taxon>Mammalia</taxon>
        <taxon>Eutheria</taxon>
        <taxon>Laurasiatheria</taxon>
        <taxon>Carnivora</taxon>
        <taxon>Caniformia</taxon>
        <taxon>Musteloidea</taxon>
        <taxon>Mustelidae</taxon>
        <taxon>Mustelinae</taxon>
        <taxon>Mustela</taxon>
    </lineage>
</organism>
<proteinExistence type="predicted"/>
<feature type="region of interest" description="Disordered" evidence="1">
    <location>
        <begin position="1"/>
        <end position="23"/>
    </location>
</feature>
<evidence type="ECO:0000256" key="1">
    <source>
        <dbReference type="SAM" id="MobiDB-lite"/>
    </source>
</evidence>
<feature type="compositionally biased region" description="Polar residues" evidence="1">
    <location>
        <begin position="266"/>
        <end position="279"/>
    </location>
</feature>
<evidence type="ECO:0000313" key="2">
    <source>
        <dbReference type="Ensembl" id="ENSMPUP00000009683.1"/>
    </source>
</evidence>
<reference evidence="2" key="1">
    <citation type="submission" date="2024-06" db="UniProtKB">
        <authorList>
            <consortium name="Ensembl"/>
        </authorList>
    </citation>
    <scope>IDENTIFICATION</scope>
</reference>
<protein>
    <submittedName>
        <fullName evidence="2">Uncharacterized protein</fullName>
    </submittedName>
</protein>
<dbReference type="EMBL" id="AEYP01096051">
    <property type="status" value="NOT_ANNOTATED_CDS"/>
    <property type="molecule type" value="Genomic_DNA"/>
</dbReference>
<accession>M3YEC6</accession>
<dbReference type="Ensembl" id="ENSMPUT00000009839.1">
    <property type="protein sequence ID" value="ENSMPUP00000009683.1"/>
    <property type="gene ID" value="ENSMPUG00000009758.1"/>
</dbReference>
<name>M3YEC6_MUSPF</name>
<dbReference type="EMBL" id="AEYP01096053">
    <property type="status" value="NOT_ANNOTATED_CDS"/>
    <property type="molecule type" value="Genomic_DNA"/>
</dbReference>
<dbReference type="EMBL" id="AEYP01096052">
    <property type="status" value="NOT_ANNOTATED_CDS"/>
    <property type="molecule type" value="Genomic_DNA"/>
</dbReference>